<name>A0A6J4EGZ9_9CAUD</name>
<dbReference type="KEGG" id="vg:62682393"/>
<accession>A0A6J4EGZ9</accession>
<dbReference type="RefSeq" id="YP_009999761.1">
    <property type="nucleotide sequence ID" value="NC_053008.1"/>
</dbReference>
<protein>
    <submittedName>
        <fullName evidence="1">Uncharacterized protein</fullName>
    </submittedName>
</protein>
<proteinExistence type="predicted"/>
<sequence>MLIFMDGFDQLRGWADVKDGLEKCGYTVSGTPTMETGRVATQLALSLNDTASMSRTITSGATKVVFGFAFRAVGKRHTLFTVDNVVTLTWNEENGKLGINGGTGTAILLLDLWYYIEIVIDKTTSQVEVYVNNGLDITAPLPSSAMAVTNYKMTWSGVATSQYMIDDVVFIDNSTGKYQDRFGPVQITSRLPTADVDKEWSPSTGTDHYPLVYNQPPVADRYIQSNESGAIDTFLSNTVIPNTANIIAVGLTVLNKKSDVDNRQLGMVIGQKGQPQKEVIDTMLSTTEKYSYAVFETNQSDQDWNDERLSLAPFGVIVRP</sequence>
<organism evidence="1 2">
    <name type="scientific">Salmonella phage SAP012</name>
    <dbReference type="NCBI Taxonomy" id="2742114"/>
    <lineage>
        <taxon>Viruses</taxon>
        <taxon>Duplodnaviria</taxon>
        <taxon>Heunggongvirae</taxon>
        <taxon>Uroviricota</taxon>
        <taxon>Caudoviricetes</taxon>
        <taxon>Casjensviridae</taxon>
        <taxon>Zhonglingvirus</taxon>
        <taxon>Zhonglingvirus SAP012</taxon>
    </lineage>
</organism>
<dbReference type="GeneID" id="62682393"/>
<evidence type="ECO:0000313" key="1">
    <source>
        <dbReference type="EMBL" id="BCG45204.1"/>
    </source>
</evidence>
<evidence type="ECO:0000313" key="2">
    <source>
        <dbReference type="Proteomes" id="UP000505247"/>
    </source>
</evidence>
<keyword evidence="2" id="KW-1185">Reference proteome</keyword>
<dbReference type="Proteomes" id="UP000505247">
    <property type="component" value="Segment"/>
</dbReference>
<reference evidence="1 2" key="1">
    <citation type="submission" date="2020-06" db="EMBL/GenBank/DDBJ databases">
        <title>Complete Genome Sequence of Salmonella phage SAP012.</title>
        <authorList>
            <person name="Shahin K."/>
            <person name="Soleimani-Delfan A."/>
            <person name="Barazandeh M."/>
            <person name="Komijani Majid."/>
            <person name="Bao H."/>
            <person name="Zhang L."/>
            <person name="Wang R."/>
        </authorList>
    </citation>
    <scope>NUCLEOTIDE SEQUENCE [LARGE SCALE GENOMIC DNA]</scope>
</reference>
<dbReference type="EMBL" id="LC553736">
    <property type="protein sequence ID" value="BCG45204.1"/>
    <property type="molecule type" value="Genomic_DNA"/>
</dbReference>